<feature type="transmembrane region" description="Helical" evidence="7">
    <location>
        <begin position="63"/>
        <end position="87"/>
    </location>
</feature>
<sequence length="336" mass="38251">MSAALVKWAQPFCTQYGFKHLAPYLPTVLASLSFWLSLQYLSAKVSPRLFPQTFANLRHSTKISWHVHFVALAHACIITPMAARMWYKVYEQGGMEGNHPLARNRTYGFDHEAAQVYAVALGYFVWDLVVSALFDGPAFVAHGAVAMIAFVFVYHPVFMYDGLGFLLWEASTPFLNIHWFLDKLSKTGSTLQLVNAFFLLSSYVLARLTFGVYNSYSWFMHVNFPAKPHSPAIPLHIHIFYTVGNVVLNSLNFIWFRAMIRAVQKRFTAKPADGTGKLDPRKVAEGKQKIKLGVEGTNDREFEREAGTKGYDYESHGSYSDTDREARWRRVAKKKE</sequence>
<dbReference type="STRING" id="215250.A0A316YVN7"/>
<dbReference type="InterPro" id="IPR050846">
    <property type="entry name" value="TLCD"/>
</dbReference>
<feature type="domain" description="TLC" evidence="8">
    <location>
        <begin position="60"/>
        <end position="268"/>
    </location>
</feature>
<keyword evidence="10" id="KW-1185">Reference proteome</keyword>
<dbReference type="GeneID" id="37040595"/>
<dbReference type="AlphaFoldDB" id="A0A316YVN7"/>
<organism evidence="9 10">
    <name type="scientific">Acaromyces ingoldii</name>
    <dbReference type="NCBI Taxonomy" id="215250"/>
    <lineage>
        <taxon>Eukaryota</taxon>
        <taxon>Fungi</taxon>
        <taxon>Dikarya</taxon>
        <taxon>Basidiomycota</taxon>
        <taxon>Ustilaginomycotina</taxon>
        <taxon>Exobasidiomycetes</taxon>
        <taxon>Exobasidiales</taxon>
        <taxon>Cryptobasidiaceae</taxon>
        <taxon>Acaromyces</taxon>
    </lineage>
</organism>
<dbReference type="GO" id="GO:0055088">
    <property type="term" value="P:lipid homeostasis"/>
    <property type="evidence" value="ECO:0007669"/>
    <property type="project" value="TreeGrafter"/>
</dbReference>
<feature type="transmembrane region" description="Helical" evidence="7">
    <location>
        <begin position="24"/>
        <end position="42"/>
    </location>
</feature>
<dbReference type="Pfam" id="PF03798">
    <property type="entry name" value="TRAM_LAG1_CLN8"/>
    <property type="match status" value="1"/>
</dbReference>
<evidence type="ECO:0000256" key="1">
    <source>
        <dbReference type="ARBA" id="ARBA00004141"/>
    </source>
</evidence>
<evidence type="ECO:0000256" key="2">
    <source>
        <dbReference type="ARBA" id="ARBA00022692"/>
    </source>
</evidence>
<feature type="transmembrane region" description="Helical" evidence="7">
    <location>
        <begin position="233"/>
        <end position="256"/>
    </location>
</feature>
<dbReference type="OrthoDB" id="10266980at2759"/>
<keyword evidence="4 5" id="KW-0472">Membrane</keyword>
<proteinExistence type="predicted"/>
<keyword evidence="3 7" id="KW-1133">Transmembrane helix</keyword>
<dbReference type="PROSITE" id="PS50922">
    <property type="entry name" value="TLC"/>
    <property type="match status" value="1"/>
</dbReference>
<evidence type="ECO:0000256" key="7">
    <source>
        <dbReference type="SAM" id="Phobius"/>
    </source>
</evidence>
<dbReference type="GO" id="GO:0016020">
    <property type="term" value="C:membrane"/>
    <property type="evidence" value="ECO:0007669"/>
    <property type="project" value="UniProtKB-SubCell"/>
</dbReference>
<evidence type="ECO:0000313" key="9">
    <source>
        <dbReference type="EMBL" id="PWN92834.1"/>
    </source>
</evidence>
<gene>
    <name evidence="9" type="ORF">FA10DRAFT_226282</name>
</gene>
<accession>A0A316YVN7</accession>
<protein>
    <recommendedName>
        <fullName evidence="8">TLC domain-containing protein</fullName>
    </recommendedName>
</protein>
<comment type="subcellular location">
    <subcellularLocation>
        <location evidence="1">Membrane</location>
        <topology evidence="1">Multi-pass membrane protein</topology>
    </subcellularLocation>
</comment>
<evidence type="ECO:0000256" key="6">
    <source>
        <dbReference type="SAM" id="MobiDB-lite"/>
    </source>
</evidence>
<dbReference type="InterPro" id="IPR006634">
    <property type="entry name" value="TLC-dom"/>
</dbReference>
<dbReference type="Proteomes" id="UP000245768">
    <property type="component" value="Unassembled WGS sequence"/>
</dbReference>
<dbReference type="PANTHER" id="PTHR13439:SF0">
    <property type="entry name" value="TOPOISOMERASE I DAMAGE AFFECTED PROTEIN 4"/>
    <property type="match status" value="1"/>
</dbReference>
<name>A0A316YVN7_9BASI</name>
<dbReference type="RefSeq" id="XP_025380032.1">
    <property type="nucleotide sequence ID" value="XM_025518679.1"/>
</dbReference>
<evidence type="ECO:0000256" key="3">
    <source>
        <dbReference type="ARBA" id="ARBA00022989"/>
    </source>
</evidence>
<evidence type="ECO:0000313" key="10">
    <source>
        <dbReference type="Proteomes" id="UP000245768"/>
    </source>
</evidence>
<dbReference type="GO" id="GO:0005783">
    <property type="term" value="C:endoplasmic reticulum"/>
    <property type="evidence" value="ECO:0007669"/>
    <property type="project" value="TreeGrafter"/>
</dbReference>
<dbReference type="FunCoup" id="A0A316YVN7">
    <property type="interactions" value="127"/>
</dbReference>
<reference evidence="9 10" key="1">
    <citation type="journal article" date="2018" name="Mol. Biol. Evol.">
        <title>Broad Genomic Sampling Reveals a Smut Pathogenic Ancestry of the Fungal Clade Ustilaginomycotina.</title>
        <authorList>
            <person name="Kijpornyongpan T."/>
            <person name="Mondo S.J."/>
            <person name="Barry K."/>
            <person name="Sandor L."/>
            <person name="Lee J."/>
            <person name="Lipzen A."/>
            <person name="Pangilinan J."/>
            <person name="LaButti K."/>
            <person name="Hainaut M."/>
            <person name="Henrissat B."/>
            <person name="Grigoriev I.V."/>
            <person name="Spatafora J.W."/>
            <person name="Aime M.C."/>
        </authorList>
    </citation>
    <scope>NUCLEOTIDE SEQUENCE [LARGE SCALE GENOMIC DNA]</scope>
    <source>
        <strain evidence="9 10">MCA 4198</strain>
    </source>
</reference>
<dbReference type="PANTHER" id="PTHR13439">
    <property type="entry name" value="CT120 PROTEIN"/>
    <property type="match status" value="1"/>
</dbReference>
<evidence type="ECO:0000256" key="4">
    <source>
        <dbReference type="ARBA" id="ARBA00023136"/>
    </source>
</evidence>
<dbReference type="SMART" id="SM00724">
    <property type="entry name" value="TLC"/>
    <property type="match status" value="1"/>
</dbReference>
<dbReference type="InParanoid" id="A0A316YVN7"/>
<keyword evidence="2 5" id="KW-0812">Transmembrane</keyword>
<feature type="compositionally biased region" description="Basic and acidic residues" evidence="6">
    <location>
        <begin position="297"/>
        <end position="328"/>
    </location>
</feature>
<evidence type="ECO:0000256" key="5">
    <source>
        <dbReference type="PROSITE-ProRule" id="PRU00205"/>
    </source>
</evidence>
<evidence type="ECO:0000259" key="8">
    <source>
        <dbReference type="PROSITE" id="PS50922"/>
    </source>
</evidence>
<feature type="transmembrane region" description="Helical" evidence="7">
    <location>
        <begin position="139"/>
        <end position="157"/>
    </location>
</feature>
<feature type="transmembrane region" description="Helical" evidence="7">
    <location>
        <begin position="193"/>
        <end position="213"/>
    </location>
</feature>
<feature type="transmembrane region" description="Helical" evidence="7">
    <location>
        <begin position="114"/>
        <end position="134"/>
    </location>
</feature>
<feature type="region of interest" description="Disordered" evidence="6">
    <location>
        <begin position="294"/>
        <end position="336"/>
    </location>
</feature>
<dbReference type="EMBL" id="KZ819634">
    <property type="protein sequence ID" value="PWN92834.1"/>
    <property type="molecule type" value="Genomic_DNA"/>
</dbReference>